<dbReference type="CDD" id="cd06173">
    <property type="entry name" value="MFS_MefA_like"/>
    <property type="match status" value="1"/>
</dbReference>
<protein>
    <submittedName>
        <fullName evidence="9">MFS transporter</fullName>
    </submittedName>
</protein>
<evidence type="ECO:0000256" key="3">
    <source>
        <dbReference type="ARBA" id="ARBA00022475"/>
    </source>
</evidence>
<evidence type="ECO:0000256" key="6">
    <source>
        <dbReference type="ARBA" id="ARBA00023136"/>
    </source>
</evidence>
<reference evidence="9" key="2">
    <citation type="submission" date="2020-09" db="EMBL/GenBank/DDBJ databases">
        <authorList>
            <person name="Sun Q."/>
            <person name="Zhou Y."/>
        </authorList>
    </citation>
    <scope>NUCLEOTIDE SEQUENCE</scope>
    <source>
        <strain evidence="9">CGMCC 1.15478</strain>
    </source>
</reference>
<keyword evidence="2" id="KW-0813">Transport</keyword>
<sequence length="436" mass="45198">MPSGTAEPSHVLAIPAFRRLFAAQVVALVGTGLLTVALALLAYDLAGDAAGAVLGTALAIKMIAYVTVAPVASALVDRLPTKGVLIAADAVRAGAALMLPFVDQVWQIYVLIFVLQAASATFTPAFQAVIPSIVPSEYQYTRALTLSRLAYDLESLLSPLLAAALLTVVSFHSLFVGTAVGFVISAAMVMRTVLPTHIAPERADTFASRATKGVHAFFANPVLRGLLALNVVVASATALVVVNTVIYVRDLFGGSNSAVAIALGIYGAGSMAVALCIPRVLLAISDRRVMLLGAFVSVVGTASAAVVSITGGVWGWLALGTVWFVLGAGTSMISTPSARILRRESTDLNRKSIYTAQFSLSHAAFLITYPVAGWVGAHASQFTAAVTLAVLATLAALSAAHMWSRPHVAAHFASDEVTNASAETRAAHQPRPRGGT</sequence>
<dbReference type="PANTHER" id="PTHR43266:SF2">
    <property type="entry name" value="MAJOR FACILITATOR SUPERFAMILY (MFS) PROFILE DOMAIN-CONTAINING PROTEIN"/>
    <property type="match status" value="1"/>
</dbReference>
<dbReference type="InterPro" id="IPR011701">
    <property type="entry name" value="MFS"/>
</dbReference>
<feature type="transmembrane region" description="Helical" evidence="7">
    <location>
        <begin position="354"/>
        <end position="376"/>
    </location>
</feature>
<evidence type="ECO:0000256" key="2">
    <source>
        <dbReference type="ARBA" id="ARBA00022448"/>
    </source>
</evidence>
<keyword evidence="6 7" id="KW-0472">Membrane</keyword>
<evidence type="ECO:0000313" key="9">
    <source>
        <dbReference type="EMBL" id="GGC75284.1"/>
    </source>
</evidence>
<feature type="transmembrane region" description="Helical" evidence="7">
    <location>
        <begin position="289"/>
        <end position="307"/>
    </location>
</feature>
<feature type="transmembrane region" description="Helical" evidence="7">
    <location>
        <begin position="258"/>
        <end position="277"/>
    </location>
</feature>
<feature type="transmembrane region" description="Helical" evidence="7">
    <location>
        <begin position="226"/>
        <end position="246"/>
    </location>
</feature>
<evidence type="ECO:0000256" key="5">
    <source>
        <dbReference type="ARBA" id="ARBA00022989"/>
    </source>
</evidence>
<dbReference type="PROSITE" id="PS50850">
    <property type="entry name" value="MFS"/>
    <property type="match status" value="1"/>
</dbReference>
<keyword evidence="5 7" id="KW-1133">Transmembrane helix</keyword>
<proteinExistence type="predicted"/>
<evidence type="ECO:0000256" key="7">
    <source>
        <dbReference type="SAM" id="Phobius"/>
    </source>
</evidence>
<dbReference type="InterPro" id="IPR020846">
    <property type="entry name" value="MFS_dom"/>
</dbReference>
<keyword evidence="10" id="KW-1185">Reference proteome</keyword>
<feature type="transmembrane region" description="Helical" evidence="7">
    <location>
        <begin position="49"/>
        <end position="72"/>
    </location>
</feature>
<dbReference type="GO" id="GO:0022857">
    <property type="term" value="F:transmembrane transporter activity"/>
    <property type="evidence" value="ECO:0007669"/>
    <property type="project" value="InterPro"/>
</dbReference>
<comment type="caution">
    <text evidence="9">The sequence shown here is derived from an EMBL/GenBank/DDBJ whole genome shotgun (WGS) entry which is preliminary data.</text>
</comment>
<dbReference type="Gene3D" id="1.20.1250.20">
    <property type="entry name" value="MFS general substrate transporter like domains"/>
    <property type="match status" value="1"/>
</dbReference>
<accession>A0A916UJU9</accession>
<dbReference type="Pfam" id="PF07690">
    <property type="entry name" value="MFS_1"/>
    <property type="match status" value="1"/>
</dbReference>
<feature type="transmembrane region" description="Helical" evidence="7">
    <location>
        <begin position="382"/>
        <end position="403"/>
    </location>
</feature>
<dbReference type="EMBL" id="BMJH01000004">
    <property type="protein sequence ID" value="GGC75284.1"/>
    <property type="molecule type" value="Genomic_DNA"/>
</dbReference>
<dbReference type="Proteomes" id="UP000641514">
    <property type="component" value="Unassembled WGS sequence"/>
</dbReference>
<comment type="subcellular location">
    <subcellularLocation>
        <location evidence="1">Cell membrane</location>
        <topology evidence="1">Multi-pass membrane protein</topology>
    </subcellularLocation>
</comment>
<dbReference type="InterPro" id="IPR036259">
    <property type="entry name" value="MFS_trans_sf"/>
</dbReference>
<keyword evidence="3" id="KW-1003">Cell membrane</keyword>
<reference evidence="9" key="1">
    <citation type="journal article" date="2014" name="Int. J. Syst. Evol. Microbiol.">
        <title>Complete genome sequence of Corynebacterium casei LMG S-19264T (=DSM 44701T), isolated from a smear-ripened cheese.</title>
        <authorList>
            <consortium name="US DOE Joint Genome Institute (JGI-PGF)"/>
            <person name="Walter F."/>
            <person name="Albersmeier A."/>
            <person name="Kalinowski J."/>
            <person name="Ruckert C."/>
        </authorList>
    </citation>
    <scope>NUCLEOTIDE SEQUENCE</scope>
    <source>
        <strain evidence="9">CGMCC 1.15478</strain>
    </source>
</reference>
<evidence type="ECO:0000313" key="10">
    <source>
        <dbReference type="Proteomes" id="UP000641514"/>
    </source>
</evidence>
<dbReference type="SUPFAM" id="SSF103473">
    <property type="entry name" value="MFS general substrate transporter"/>
    <property type="match status" value="1"/>
</dbReference>
<dbReference type="GO" id="GO:0005886">
    <property type="term" value="C:plasma membrane"/>
    <property type="evidence" value="ECO:0007669"/>
    <property type="project" value="UniProtKB-SubCell"/>
</dbReference>
<gene>
    <name evidence="9" type="ORF">GCM10011410_30750</name>
</gene>
<feature type="transmembrane region" description="Helical" evidence="7">
    <location>
        <begin position="20"/>
        <end position="43"/>
    </location>
</feature>
<dbReference type="PANTHER" id="PTHR43266">
    <property type="entry name" value="MACROLIDE-EFFLUX PROTEIN"/>
    <property type="match status" value="1"/>
</dbReference>
<evidence type="ECO:0000259" key="8">
    <source>
        <dbReference type="PROSITE" id="PS50850"/>
    </source>
</evidence>
<feature type="transmembrane region" description="Helical" evidence="7">
    <location>
        <begin position="108"/>
        <end position="129"/>
    </location>
</feature>
<organism evidence="9 10">
    <name type="scientific">Hoyosella rhizosphaerae</name>
    <dbReference type="NCBI Taxonomy" id="1755582"/>
    <lineage>
        <taxon>Bacteria</taxon>
        <taxon>Bacillati</taxon>
        <taxon>Actinomycetota</taxon>
        <taxon>Actinomycetes</taxon>
        <taxon>Mycobacteriales</taxon>
        <taxon>Hoyosellaceae</taxon>
        <taxon>Hoyosella</taxon>
    </lineage>
</organism>
<evidence type="ECO:0000256" key="1">
    <source>
        <dbReference type="ARBA" id="ARBA00004651"/>
    </source>
</evidence>
<feature type="transmembrane region" description="Helical" evidence="7">
    <location>
        <begin position="313"/>
        <end position="333"/>
    </location>
</feature>
<dbReference type="AlphaFoldDB" id="A0A916UJU9"/>
<keyword evidence="4 7" id="KW-0812">Transmembrane</keyword>
<name>A0A916UJU9_9ACTN</name>
<evidence type="ECO:0000256" key="4">
    <source>
        <dbReference type="ARBA" id="ARBA00022692"/>
    </source>
</evidence>
<feature type="domain" description="Major facilitator superfamily (MFS) profile" evidence="8">
    <location>
        <begin position="16"/>
        <end position="407"/>
    </location>
</feature>
<dbReference type="RefSeq" id="WP_188677202.1">
    <property type="nucleotide sequence ID" value="NZ_BMJH01000004.1"/>
</dbReference>